<dbReference type="OrthoDB" id="197400at2759"/>
<comment type="similarity">
    <text evidence="2">Belongs to the SMN family.</text>
</comment>
<sequence>MAAADTNTAAWDDTAAIANSWNQVVSDYKIFHTVRARGGTVDDLPPLVTESGEERLETNAKPETTRNSAGGSSQEAAAATAAAATRHDSSGDDPTRAAHDTLTSDHEQATAGTKGQAFPGAGADMVAFIPPSFFCMVREVTDNPPPVPNLIAPQAVLDGADENLKKLLMSWYYAGYYTGRYEGEQQALRRQEEEEQQGHQEHFEEADESRDDANEAQP</sequence>
<dbReference type="CDD" id="cd22851">
    <property type="entry name" value="SMN_N"/>
    <property type="match status" value="1"/>
</dbReference>
<protein>
    <submittedName>
        <fullName evidence="7">Survival motor neuron</fullName>
    </submittedName>
</protein>
<feature type="compositionally biased region" description="Basic and acidic residues" evidence="6">
    <location>
        <begin position="85"/>
        <end position="108"/>
    </location>
</feature>
<keyword evidence="4" id="KW-0508">mRNA splicing</keyword>
<evidence type="ECO:0000256" key="2">
    <source>
        <dbReference type="ARBA" id="ARBA00005371"/>
    </source>
</evidence>
<feature type="compositionally biased region" description="Basic and acidic residues" evidence="6">
    <location>
        <begin position="52"/>
        <end position="64"/>
    </location>
</feature>
<dbReference type="GO" id="GO:0005634">
    <property type="term" value="C:nucleus"/>
    <property type="evidence" value="ECO:0007669"/>
    <property type="project" value="UniProtKB-SubCell"/>
</dbReference>
<dbReference type="EMBL" id="AZHD01000002">
    <property type="protein sequence ID" value="OAA66466.1"/>
    <property type="molecule type" value="Genomic_DNA"/>
</dbReference>
<dbReference type="Proteomes" id="UP000076874">
    <property type="component" value="Unassembled WGS sequence"/>
</dbReference>
<accession>A0A167YM62</accession>
<evidence type="ECO:0000256" key="5">
    <source>
        <dbReference type="ARBA" id="ARBA00023242"/>
    </source>
</evidence>
<evidence type="ECO:0000256" key="4">
    <source>
        <dbReference type="ARBA" id="ARBA00023187"/>
    </source>
</evidence>
<comment type="caution">
    <text evidence="7">The sequence shown here is derived from an EMBL/GenBank/DDBJ whole genome shotgun (WGS) entry which is preliminary data.</text>
</comment>
<feature type="region of interest" description="Disordered" evidence="6">
    <location>
        <begin position="185"/>
        <end position="218"/>
    </location>
</feature>
<evidence type="ECO:0000256" key="6">
    <source>
        <dbReference type="SAM" id="MobiDB-lite"/>
    </source>
</evidence>
<evidence type="ECO:0000313" key="7">
    <source>
        <dbReference type="EMBL" id="OAA66466.1"/>
    </source>
</evidence>
<feature type="compositionally biased region" description="Polar residues" evidence="6">
    <location>
        <begin position="65"/>
        <end position="75"/>
    </location>
</feature>
<dbReference type="PANTHER" id="PTHR39267">
    <property type="entry name" value="SURVIVAL MOTOR NEURON-LIKE PROTEIN 1"/>
    <property type="match status" value="1"/>
</dbReference>
<reference evidence="7 8" key="1">
    <citation type="journal article" date="2016" name="Genome Biol. Evol.">
        <title>Divergent and convergent evolution of fungal pathogenicity.</title>
        <authorList>
            <person name="Shang Y."/>
            <person name="Xiao G."/>
            <person name="Zheng P."/>
            <person name="Cen K."/>
            <person name="Zhan S."/>
            <person name="Wang C."/>
        </authorList>
    </citation>
    <scope>NUCLEOTIDE SEQUENCE [LARGE SCALE GENOMIC DNA]</scope>
    <source>
        <strain evidence="7 8">RCEF 264</strain>
    </source>
</reference>
<feature type="region of interest" description="Disordered" evidence="6">
    <location>
        <begin position="39"/>
        <end position="117"/>
    </location>
</feature>
<keyword evidence="5" id="KW-0539">Nucleus</keyword>
<evidence type="ECO:0000256" key="1">
    <source>
        <dbReference type="ARBA" id="ARBA00004123"/>
    </source>
</evidence>
<keyword evidence="8" id="KW-1185">Reference proteome</keyword>
<dbReference type="PANTHER" id="PTHR39267:SF1">
    <property type="entry name" value="SURVIVAL MOTOR NEURON PROTEIN"/>
    <property type="match status" value="1"/>
</dbReference>
<gene>
    <name evidence="7" type="ORF">SPI_01042</name>
</gene>
<dbReference type="InterPro" id="IPR047313">
    <property type="entry name" value="SMN_C"/>
</dbReference>
<evidence type="ECO:0000313" key="8">
    <source>
        <dbReference type="Proteomes" id="UP000076874"/>
    </source>
</evidence>
<dbReference type="STRING" id="1081102.A0A167YM62"/>
<keyword evidence="3" id="KW-0507">mRNA processing</keyword>
<dbReference type="InterPro" id="IPR040424">
    <property type="entry name" value="Smn1"/>
</dbReference>
<evidence type="ECO:0000256" key="3">
    <source>
        <dbReference type="ARBA" id="ARBA00022664"/>
    </source>
</evidence>
<organism evidence="7 8">
    <name type="scientific">Niveomyces insectorum RCEF 264</name>
    <dbReference type="NCBI Taxonomy" id="1081102"/>
    <lineage>
        <taxon>Eukaryota</taxon>
        <taxon>Fungi</taxon>
        <taxon>Dikarya</taxon>
        <taxon>Ascomycota</taxon>
        <taxon>Pezizomycotina</taxon>
        <taxon>Sordariomycetes</taxon>
        <taxon>Hypocreomycetidae</taxon>
        <taxon>Hypocreales</taxon>
        <taxon>Cordycipitaceae</taxon>
        <taxon>Niveomyces</taxon>
    </lineage>
</organism>
<dbReference type="CDD" id="cd22852">
    <property type="entry name" value="SMN_C"/>
    <property type="match status" value="1"/>
</dbReference>
<name>A0A167YM62_9HYPO</name>
<dbReference type="GO" id="GO:0006397">
    <property type="term" value="P:mRNA processing"/>
    <property type="evidence" value="ECO:0007669"/>
    <property type="project" value="UniProtKB-KW"/>
</dbReference>
<feature type="compositionally biased region" description="Basic and acidic residues" evidence="6">
    <location>
        <begin position="185"/>
        <end position="203"/>
    </location>
</feature>
<dbReference type="Pfam" id="PF20635">
    <property type="entry name" value="SMN_YG-box"/>
    <property type="match status" value="1"/>
</dbReference>
<dbReference type="GO" id="GO:0008380">
    <property type="term" value="P:RNA splicing"/>
    <property type="evidence" value="ECO:0007669"/>
    <property type="project" value="UniProtKB-KW"/>
</dbReference>
<proteinExistence type="inferred from homology"/>
<comment type="subcellular location">
    <subcellularLocation>
        <location evidence="1">Nucleus</location>
    </subcellularLocation>
</comment>
<dbReference type="AlphaFoldDB" id="A0A167YM62"/>